<name>A0A495X774_9PSEU</name>
<dbReference type="Proteomes" id="UP000272729">
    <property type="component" value="Unassembled WGS sequence"/>
</dbReference>
<keyword evidence="3" id="KW-1185">Reference proteome</keyword>
<dbReference type="EMBL" id="RBXR01000001">
    <property type="protein sequence ID" value="RKT68513.1"/>
    <property type="molecule type" value="Genomic_DNA"/>
</dbReference>
<comment type="caution">
    <text evidence="2">The sequence shown here is derived from an EMBL/GenBank/DDBJ whole genome shotgun (WGS) entry which is preliminary data.</text>
</comment>
<sequence length="58" mass="6215">MTFSWHTETVGGGNDQGSTAGDVTYVVIRYGASEQRLYEHGGTLAELVQTIGRLTGPE</sequence>
<feature type="region of interest" description="Disordered" evidence="1">
    <location>
        <begin position="1"/>
        <end position="20"/>
    </location>
</feature>
<organism evidence="2 3">
    <name type="scientific">Saccharothrix variisporea</name>
    <dbReference type="NCBI Taxonomy" id="543527"/>
    <lineage>
        <taxon>Bacteria</taxon>
        <taxon>Bacillati</taxon>
        <taxon>Actinomycetota</taxon>
        <taxon>Actinomycetes</taxon>
        <taxon>Pseudonocardiales</taxon>
        <taxon>Pseudonocardiaceae</taxon>
        <taxon>Saccharothrix</taxon>
    </lineage>
</organism>
<dbReference type="RefSeq" id="WP_170199209.1">
    <property type="nucleotide sequence ID" value="NZ_JBIUBA010000004.1"/>
</dbReference>
<proteinExistence type="predicted"/>
<gene>
    <name evidence="2" type="ORF">DFJ66_1698</name>
</gene>
<evidence type="ECO:0000256" key="1">
    <source>
        <dbReference type="SAM" id="MobiDB-lite"/>
    </source>
</evidence>
<evidence type="ECO:0000313" key="3">
    <source>
        <dbReference type="Proteomes" id="UP000272729"/>
    </source>
</evidence>
<reference evidence="2 3" key="1">
    <citation type="submission" date="2018-10" db="EMBL/GenBank/DDBJ databases">
        <title>Sequencing the genomes of 1000 actinobacteria strains.</title>
        <authorList>
            <person name="Klenk H.-P."/>
        </authorList>
    </citation>
    <scope>NUCLEOTIDE SEQUENCE [LARGE SCALE GENOMIC DNA]</scope>
    <source>
        <strain evidence="2 3">DSM 43911</strain>
    </source>
</reference>
<evidence type="ECO:0000313" key="2">
    <source>
        <dbReference type="EMBL" id="RKT68513.1"/>
    </source>
</evidence>
<accession>A0A495X774</accession>
<protein>
    <submittedName>
        <fullName evidence="2">Uncharacterized protein</fullName>
    </submittedName>
</protein>
<dbReference type="AlphaFoldDB" id="A0A495X774"/>